<feature type="transmembrane region" description="Helical" evidence="1">
    <location>
        <begin position="104"/>
        <end position="127"/>
    </location>
</feature>
<proteinExistence type="predicted"/>
<dbReference type="RefSeq" id="XP_020891951.1">
    <property type="nucleotide sequence ID" value="XM_021036292.2"/>
</dbReference>
<feature type="transmembrane region" description="Helical" evidence="1">
    <location>
        <begin position="59"/>
        <end position="84"/>
    </location>
</feature>
<evidence type="ECO:0000313" key="2">
    <source>
        <dbReference type="EnsemblMetazoa" id="XP_020891951.1"/>
    </source>
</evidence>
<evidence type="ECO:0000256" key="1">
    <source>
        <dbReference type="SAM" id="Phobius"/>
    </source>
</evidence>
<sequence>MKAIILLNPVALKVILWTINCILSCQVAYATNTYILGTCKQCVFFGNIDDFQRTFTGGSTAWCMFIVSSCFVSFATGIVALLGVYQKYRNVNTRFKLSNCRVLFILKVSLLWTMSAAMVATMGYVVWCKSFKVNSCAFNIYMDWFAFTPKHSDCFHARYYQLQIIAVLWGSFLWQSYDYYKSMK</sequence>
<name>A0A913WP44_EXADI</name>
<dbReference type="Proteomes" id="UP000887567">
    <property type="component" value="Unplaced"/>
</dbReference>
<keyword evidence="1" id="KW-0472">Membrane</keyword>
<organism evidence="2 3">
    <name type="scientific">Exaiptasia diaphana</name>
    <name type="common">Tropical sea anemone</name>
    <name type="synonym">Aiptasia pulchella</name>
    <dbReference type="NCBI Taxonomy" id="2652724"/>
    <lineage>
        <taxon>Eukaryota</taxon>
        <taxon>Metazoa</taxon>
        <taxon>Cnidaria</taxon>
        <taxon>Anthozoa</taxon>
        <taxon>Hexacorallia</taxon>
        <taxon>Actiniaria</taxon>
        <taxon>Aiptasiidae</taxon>
        <taxon>Exaiptasia</taxon>
    </lineage>
</organism>
<dbReference type="KEGG" id="epa:110231285"/>
<keyword evidence="1" id="KW-0812">Transmembrane</keyword>
<evidence type="ECO:0000313" key="3">
    <source>
        <dbReference type="Proteomes" id="UP000887567"/>
    </source>
</evidence>
<reference evidence="2" key="1">
    <citation type="submission" date="2022-11" db="UniProtKB">
        <authorList>
            <consortium name="EnsemblMetazoa"/>
        </authorList>
    </citation>
    <scope>IDENTIFICATION</scope>
</reference>
<keyword evidence="3" id="KW-1185">Reference proteome</keyword>
<feature type="transmembrane region" description="Helical" evidence="1">
    <location>
        <begin position="159"/>
        <end position="177"/>
    </location>
</feature>
<accession>A0A913WP44</accession>
<protein>
    <submittedName>
        <fullName evidence="2">Uncharacterized protein</fullName>
    </submittedName>
</protein>
<dbReference type="GeneID" id="110231285"/>
<keyword evidence="1" id="KW-1133">Transmembrane helix</keyword>
<dbReference type="AlphaFoldDB" id="A0A913WP44"/>
<dbReference type="EnsemblMetazoa" id="XM_021036292.2">
    <property type="protein sequence ID" value="XP_020891951.1"/>
    <property type="gene ID" value="LOC110231285"/>
</dbReference>
<dbReference type="OrthoDB" id="10444639at2759"/>